<evidence type="ECO:0000313" key="1">
    <source>
        <dbReference type="EMBL" id="BAD81767.1"/>
    </source>
</evidence>
<dbReference type="Proteomes" id="UP000000763">
    <property type="component" value="Chromosome 1"/>
</dbReference>
<evidence type="ECO:0000313" key="2">
    <source>
        <dbReference type="EMBL" id="BAD82676.1"/>
    </source>
</evidence>
<reference evidence="3" key="2">
    <citation type="journal article" date="2005" name="Nature">
        <title>The map-based sequence of the rice genome.</title>
        <authorList>
            <consortium name="International rice genome sequencing project (IRGSP)"/>
            <person name="Matsumoto T."/>
            <person name="Wu J."/>
            <person name="Kanamori H."/>
            <person name="Katayose Y."/>
            <person name="Fujisawa M."/>
            <person name="Namiki N."/>
            <person name="Mizuno H."/>
            <person name="Yamamoto K."/>
            <person name="Antonio B.A."/>
            <person name="Baba T."/>
            <person name="Sakata K."/>
            <person name="Nagamura Y."/>
            <person name="Aoki H."/>
            <person name="Arikawa K."/>
            <person name="Arita K."/>
            <person name="Bito T."/>
            <person name="Chiden Y."/>
            <person name="Fujitsuka N."/>
            <person name="Fukunaka R."/>
            <person name="Hamada M."/>
            <person name="Harada C."/>
            <person name="Hayashi A."/>
            <person name="Hijishita S."/>
            <person name="Honda M."/>
            <person name="Hosokawa S."/>
            <person name="Ichikawa Y."/>
            <person name="Idonuma A."/>
            <person name="Iijima M."/>
            <person name="Ikeda M."/>
            <person name="Ikeno M."/>
            <person name="Ito K."/>
            <person name="Ito S."/>
            <person name="Ito T."/>
            <person name="Ito Y."/>
            <person name="Ito Y."/>
            <person name="Iwabuchi A."/>
            <person name="Kamiya K."/>
            <person name="Karasawa W."/>
            <person name="Kurita K."/>
            <person name="Katagiri S."/>
            <person name="Kikuta A."/>
            <person name="Kobayashi H."/>
            <person name="Kobayashi N."/>
            <person name="Machita K."/>
            <person name="Maehara T."/>
            <person name="Masukawa M."/>
            <person name="Mizubayashi T."/>
            <person name="Mukai Y."/>
            <person name="Nagasaki H."/>
            <person name="Nagata Y."/>
            <person name="Naito S."/>
            <person name="Nakashima M."/>
            <person name="Nakama Y."/>
            <person name="Nakamichi Y."/>
            <person name="Nakamura M."/>
            <person name="Meguro A."/>
            <person name="Negishi M."/>
            <person name="Ohta I."/>
            <person name="Ohta T."/>
            <person name="Okamoto M."/>
            <person name="Ono N."/>
            <person name="Saji S."/>
            <person name="Sakaguchi M."/>
            <person name="Sakai K."/>
            <person name="Shibata M."/>
            <person name="Shimokawa T."/>
            <person name="Song J."/>
            <person name="Takazaki Y."/>
            <person name="Terasawa K."/>
            <person name="Tsugane M."/>
            <person name="Tsuji K."/>
            <person name="Ueda S."/>
            <person name="Waki K."/>
            <person name="Yamagata H."/>
            <person name="Yamamoto M."/>
            <person name="Yamamoto S."/>
            <person name="Yamane H."/>
            <person name="Yoshiki S."/>
            <person name="Yoshihara R."/>
            <person name="Yukawa K."/>
            <person name="Zhong H."/>
            <person name="Yano M."/>
            <person name="Yuan Q."/>
            <person name="Ouyang S."/>
            <person name="Liu J."/>
            <person name="Jones K.M."/>
            <person name="Gansberger K."/>
            <person name="Moffat K."/>
            <person name="Hill J."/>
            <person name="Bera J."/>
            <person name="Fadrosh D."/>
            <person name="Jin S."/>
            <person name="Johri S."/>
            <person name="Kim M."/>
            <person name="Overton L."/>
            <person name="Reardon M."/>
            <person name="Tsitrin T."/>
            <person name="Vuong H."/>
            <person name="Weaver B."/>
            <person name="Ciecko A."/>
            <person name="Tallon L."/>
            <person name="Jackson J."/>
            <person name="Pai G."/>
            <person name="Aken S.V."/>
            <person name="Utterback T."/>
            <person name="Reidmuller S."/>
            <person name="Feldblyum T."/>
            <person name="Hsiao J."/>
            <person name="Zismann V."/>
            <person name="Iobst S."/>
            <person name="de Vazeille A.R."/>
            <person name="Buell C.R."/>
            <person name="Ying K."/>
            <person name="Li Y."/>
            <person name="Lu T."/>
            <person name="Huang Y."/>
            <person name="Zhao Q."/>
            <person name="Feng Q."/>
            <person name="Zhang L."/>
            <person name="Zhu J."/>
            <person name="Weng Q."/>
            <person name="Mu J."/>
            <person name="Lu Y."/>
            <person name="Fan D."/>
            <person name="Liu Y."/>
            <person name="Guan J."/>
            <person name="Zhang Y."/>
            <person name="Yu S."/>
            <person name="Liu X."/>
            <person name="Zhang Y."/>
            <person name="Hong G."/>
            <person name="Han B."/>
            <person name="Choisne N."/>
            <person name="Demange N."/>
            <person name="Orjeda G."/>
            <person name="Samain S."/>
            <person name="Cattolico L."/>
            <person name="Pelletier E."/>
            <person name="Couloux A."/>
            <person name="Segurens B."/>
            <person name="Wincker P."/>
            <person name="D'Hont A."/>
            <person name="Scarpelli C."/>
            <person name="Weissenbach J."/>
            <person name="Salanoubat M."/>
            <person name="Quetier F."/>
            <person name="Yu Y."/>
            <person name="Kim H.R."/>
            <person name="Rambo T."/>
            <person name="Currie J."/>
            <person name="Collura K."/>
            <person name="Luo M."/>
            <person name="Yang T."/>
            <person name="Ammiraju J.S.S."/>
            <person name="Engler F."/>
            <person name="Soderlund C."/>
            <person name="Wing R.A."/>
            <person name="Palmer L.E."/>
            <person name="de la Bastide M."/>
            <person name="Spiegel L."/>
            <person name="Nascimento L."/>
            <person name="Zutavern T."/>
            <person name="O'Shaughnessy A."/>
            <person name="Dike S."/>
            <person name="Dedhia N."/>
            <person name="Preston R."/>
            <person name="Balija V."/>
            <person name="McCombie W.R."/>
            <person name="Chow T."/>
            <person name="Chen H."/>
            <person name="Chung M."/>
            <person name="Chen C."/>
            <person name="Shaw J."/>
            <person name="Wu H."/>
            <person name="Hsiao K."/>
            <person name="Chao Y."/>
            <person name="Chu M."/>
            <person name="Cheng C."/>
            <person name="Hour A."/>
            <person name="Lee P."/>
            <person name="Lin S."/>
            <person name="Lin Y."/>
            <person name="Liou J."/>
            <person name="Liu S."/>
            <person name="Hsing Y."/>
            <person name="Raghuvanshi S."/>
            <person name="Mohanty A."/>
            <person name="Bharti A.K."/>
            <person name="Gaur A."/>
            <person name="Gupta V."/>
            <person name="Kumar D."/>
            <person name="Ravi V."/>
            <person name="Vij S."/>
            <person name="Kapur A."/>
            <person name="Khurana P."/>
            <person name="Khurana P."/>
            <person name="Khurana J.P."/>
            <person name="Tyagi A.K."/>
            <person name="Gaikwad K."/>
            <person name="Singh A."/>
            <person name="Dalal V."/>
            <person name="Srivastava S."/>
            <person name="Dixit A."/>
            <person name="Pal A.K."/>
            <person name="Ghazi I.A."/>
            <person name="Yadav M."/>
            <person name="Pandit A."/>
            <person name="Bhargava A."/>
            <person name="Sureshbabu K."/>
            <person name="Batra K."/>
            <person name="Sharma T.R."/>
            <person name="Mohapatra T."/>
            <person name="Singh N.K."/>
            <person name="Messing J."/>
            <person name="Nelson A.B."/>
            <person name="Fuks G."/>
            <person name="Kavchok S."/>
            <person name="Keizer G."/>
            <person name="Linton E."/>
            <person name="Llaca V."/>
            <person name="Song R."/>
            <person name="Tanyolac B."/>
            <person name="Young S."/>
            <person name="Ho-Il K."/>
            <person name="Hahn J.H."/>
            <person name="Sangsakoo G."/>
            <person name="Vanavichit A."/>
            <person name="de Mattos Luiz.A.T."/>
            <person name="Zimmer P.D."/>
            <person name="Malone G."/>
            <person name="Dellagostin O."/>
            <person name="de Oliveira A.C."/>
            <person name="Bevan M."/>
            <person name="Bancroft I."/>
            <person name="Minx P."/>
            <person name="Cordum H."/>
            <person name="Wilson R."/>
            <person name="Cheng Z."/>
            <person name="Jin W."/>
            <person name="Jiang J."/>
            <person name="Leong S.A."/>
            <person name="Iwama H."/>
            <person name="Gojobori T."/>
            <person name="Itoh T."/>
            <person name="Niimura Y."/>
            <person name="Fujii Y."/>
            <person name="Habara T."/>
            <person name="Sakai H."/>
            <person name="Sato Y."/>
            <person name="Wilson G."/>
            <person name="Kumar K."/>
            <person name="McCouch S."/>
            <person name="Juretic N."/>
            <person name="Hoen D."/>
            <person name="Wright S."/>
            <person name="Bruskiewich R."/>
            <person name="Bureau T."/>
            <person name="Miyao A."/>
            <person name="Hirochika H."/>
            <person name="Nishikawa T."/>
            <person name="Kadowaki K."/>
            <person name="Sugiura M."/>
            <person name="Burr B."/>
            <person name="Sasaki T."/>
        </authorList>
    </citation>
    <scope>NUCLEOTIDE SEQUENCE [LARGE SCALE GENOMIC DNA]</scope>
    <source>
        <strain evidence="3">cv. Nipponbare</strain>
    </source>
</reference>
<organism evidence="2">
    <name type="scientific">Oryza sativa subsp. japonica</name>
    <name type="common">Rice</name>
    <dbReference type="NCBI Taxonomy" id="39947"/>
    <lineage>
        <taxon>Eukaryota</taxon>
        <taxon>Viridiplantae</taxon>
        <taxon>Streptophyta</taxon>
        <taxon>Embryophyta</taxon>
        <taxon>Tracheophyta</taxon>
        <taxon>Spermatophyta</taxon>
        <taxon>Magnoliopsida</taxon>
        <taxon>Liliopsida</taxon>
        <taxon>Poales</taxon>
        <taxon>Poaceae</taxon>
        <taxon>BOP clade</taxon>
        <taxon>Oryzoideae</taxon>
        <taxon>Oryzeae</taxon>
        <taxon>Oryzinae</taxon>
        <taxon>Oryza</taxon>
        <taxon>Oryza sativa</taxon>
    </lineage>
</organism>
<sequence>MERGARRGGLCPIRGWRGEGRPLIWRGWQPTGGSEWRAAGRRTALTWRKAEAALVDGVMEEPSDTATAVVTRCHPTPLLSAAQGVMRAKLTRPPLPNSTVVEY</sequence>
<reference evidence="2" key="1">
    <citation type="journal article" date="2002" name="Nature">
        <title>The genome sequence and structure of rice chromosome 1.</title>
        <authorList>
            <person name="Sasaki T."/>
            <person name="Matsumoto T."/>
            <person name="Yamamoto K."/>
            <person name="Sakata K."/>
            <person name="Baba T."/>
            <person name="Katayose Y."/>
            <person name="Wu J."/>
            <person name="Niimura Y."/>
            <person name="Cheng Z."/>
            <person name="Nagamura Y."/>
            <person name="Antonio B.A."/>
            <person name="Kanamori H."/>
            <person name="Hosokawa S."/>
            <person name="Masukawa M."/>
            <person name="Arikawa K."/>
            <person name="Chiden Y."/>
            <person name="Hayashi M."/>
            <person name="Okamoto M."/>
            <person name="Ando T."/>
            <person name="Aoki H."/>
            <person name="Arita K."/>
            <person name="Hamada M."/>
            <person name="Harada C."/>
            <person name="Hijishita S."/>
            <person name="Honda M."/>
            <person name="Ichikawa Y."/>
            <person name="Idonuma A."/>
            <person name="Iijima M."/>
            <person name="Ikeda M."/>
            <person name="Ikeno M."/>
            <person name="Itoh S."/>
            <person name="Itoh T."/>
            <person name="Itoh Y."/>
            <person name="Itoh Y."/>
            <person name="Iwabuchi A."/>
            <person name="Kamiya K."/>
            <person name="Karasawa W."/>
            <person name="Katagiri S."/>
            <person name="Kikuta A."/>
            <person name="Kobayashi N."/>
            <person name="Kono I."/>
            <person name="Machita K."/>
            <person name="Maehara T."/>
            <person name="Mizuno H."/>
            <person name="Mizubayashi T."/>
            <person name="Mukai Y."/>
            <person name="Nagasaki H."/>
            <person name="Nakashima M."/>
            <person name="Nakama Y."/>
            <person name="Nakamichi Y."/>
            <person name="Nakamura M."/>
            <person name="Namiki N."/>
            <person name="Negishi M."/>
            <person name="Ohta I."/>
            <person name="Ono N."/>
            <person name="Saji S."/>
            <person name="Sakai K."/>
            <person name="Shibata M."/>
            <person name="Shimokawa T."/>
            <person name="Shomura A."/>
            <person name="Song J."/>
            <person name="Takazaki Y."/>
            <person name="Terasawa K."/>
            <person name="Tsuji K."/>
            <person name="Waki K."/>
            <person name="Yamagata H."/>
            <person name="Yamane H."/>
            <person name="Yoshiki S."/>
            <person name="Yoshihara R."/>
            <person name="Yukawa K."/>
            <person name="Zhong H."/>
            <person name="Iwama H."/>
            <person name="Endo T."/>
            <person name="Ito H."/>
            <person name="Hahn J.H."/>
            <person name="Kim H.I."/>
            <person name="Eun M.Y."/>
            <person name="Yano M."/>
            <person name="Jiang J."/>
            <person name="Gojobori T."/>
        </authorList>
    </citation>
    <scope>NUCLEOTIDE SEQUENCE</scope>
</reference>
<gene>
    <name evidence="2" type="ORF">P0005H10.42</name>
    <name evidence="1" type="ORF">P0414E03.1</name>
</gene>
<name>Q5N787_ORYSJ</name>
<dbReference type="AlphaFoldDB" id="Q5N787"/>
<evidence type="ECO:0000313" key="3">
    <source>
        <dbReference type="Proteomes" id="UP000000763"/>
    </source>
</evidence>
<dbReference type="Proteomes" id="UP000817658">
    <property type="component" value="Chromosome 1"/>
</dbReference>
<reference evidence="3" key="3">
    <citation type="journal article" date="2008" name="Nucleic Acids Res.">
        <title>The rice annotation project database (RAP-DB): 2008 update.</title>
        <authorList>
            <consortium name="The rice annotation project (RAP)"/>
        </authorList>
    </citation>
    <scope>GENOME REANNOTATION</scope>
    <source>
        <strain evidence="3">cv. Nipponbare</strain>
    </source>
</reference>
<dbReference type="EMBL" id="AP004127">
    <property type="protein sequence ID" value="BAD82676.1"/>
    <property type="molecule type" value="Genomic_DNA"/>
</dbReference>
<protein>
    <submittedName>
        <fullName evidence="2">Uncharacterized protein</fullName>
    </submittedName>
</protein>
<accession>Q5N787</accession>
<dbReference type="EMBL" id="AP003242">
    <property type="protein sequence ID" value="BAD81767.1"/>
    <property type="molecule type" value="Genomic_DNA"/>
</dbReference>
<proteinExistence type="predicted"/>